<evidence type="ECO:0000313" key="3">
    <source>
        <dbReference type="Proteomes" id="UP000287502"/>
    </source>
</evidence>
<sequence length="304" mass="33262">MRVAAIDIGSNAVRLIIAEIQHGVLTEVIHSDRIITRLGNGIKNTGRISEESVLKTLIALQKFAKAAEEHKAAKLTAVATSAVRECSNREDLLIPAKEIGISVNVIDGETEAALELAGVQSGIETGGRRTLIFDIGGGSTEFIYTEPNVPVKVMSIPLGVVKMADSYNFREPCIEEHMDRIRIPLFTILNDVKREMDFQPELLIGSAGTPTTLAAIDLKMKEYDWKKINGYPLKKSRIEQIFIELCSLTAEERLLLPGMEKGREDLLIPGTLITLELMCMTGMETLTVSDFGLREGLAVAAANN</sequence>
<dbReference type="Proteomes" id="UP000287502">
    <property type="component" value="Chromosome"/>
</dbReference>
<name>A0A410JXY2_9BACT</name>
<keyword evidence="3" id="KW-1185">Reference proteome</keyword>
<evidence type="ECO:0000259" key="1">
    <source>
        <dbReference type="Pfam" id="PF02541"/>
    </source>
</evidence>
<evidence type="ECO:0000313" key="2">
    <source>
        <dbReference type="EMBL" id="QAR33027.1"/>
    </source>
</evidence>
<accession>A0A410JXY2</accession>
<dbReference type="RefSeq" id="WP_128466313.1">
    <property type="nucleotide sequence ID" value="NZ_CP035108.1"/>
</dbReference>
<dbReference type="AlphaFoldDB" id="A0A410JXY2"/>
<gene>
    <name evidence="2" type="ORF">EP073_06275</name>
</gene>
<dbReference type="InterPro" id="IPR003695">
    <property type="entry name" value="Ppx_GppA_N"/>
</dbReference>
<dbReference type="EMBL" id="CP035108">
    <property type="protein sequence ID" value="QAR33027.1"/>
    <property type="molecule type" value="Genomic_DNA"/>
</dbReference>
<dbReference type="InterPro" id="IPR050273">
    <property type="entry name" value="GppA/Ppx_hydrolase"/>
</dbReference>
<dbReference type="Gene3D" id="3.30.420.40">
    <property type="match status" value="1"/>
</dbReference>
<proteinExistence type="predicted"/>
<dbReference type="PANTHER" id="PTHR30005">
    <property type="entry name" value="EXOPOLYPHOSPHATASE"/>
    <property type="match status" value="1"/>
</dbReference>
<protein>
    <submittedName>
        <fullName evidence="2">Exopolyphosphatase</fullName>
    </submittedName>
</protein>
<dbReference type="GO" id="GO:0016462">
    <property type="term" value="F:pyrophosphatase activity"/>
    <property type="evidence" value="ECO:0007669"/>
    <property type="project" value="TreeGrafter"/>
</dbReference>
<feature type="domain" description="Ppx/GppA phosphatase N-terminal" evidence="1">
    <location>
        <begin position="16"/>
        <end position="300"/>
    </location>
</feature>
<dbReference type="KEGG" id="gtl:EP073_06275"/>
<dbReference type="Pfam" id="PF02541">
    <property type="entry name" value="Ppx-GppA"/>
    <property type="match status" value="1"/>
</dbReference>
<dbReference type="OrthoDB" id="9807195at2"/>
<dbReference type="CDD" id="cd24054">
    <property type="entry name" value="ASKHA_NBD_AaPPX-GppA_MtPPX2-like"/>
    <property type="match status" value="1"/>
</dbReference>
<reference evidence="2 3" key="1">
    <citation type="submission" date="2019-01" db="EMBL/GenBank/DDBJ databases">
        <title>Geovibrio thiophilus DSM 11263, complete genome.</title>
        <authorList>
            <person name="Spring S."/>
            <person name="Bunk B."/>
            <person name="Sproer C."/>
        </authorList>
    </citation>
    <scope>NUCLEOTIDE SEQUENCE [LARGE SCALE GENOMIC DNA]</scope>
    <source>
        <strain evidence="2 3">DSM 11263</strain>
    </source>
</reference>
<dbReference type="PANTHER" id="PTHR30005:SF0">
    <property type="entry name" value="RETROGRADE REGULATION PROTEIN 2"/>
    <property type="match status" value="1"/>
</dbReference>
<dbReference type="SUPFAM" id="SSF53067">
    <property type="entry name" value="Actin-like ATPase domain"/>
    <property type="match status" value="2"/>
</dbReference>
<dbReference type="Gene3D" id="3.30.420.150">
    <property type="entry name" value="Exopolyphosphatase. Domain 2"/>
    <property type="match status" value="1"/>
</dbReference>
<organism evidence="2 3">
    <name type="scientific">Geovibrio thiophilus</name>
    <dbReference type="NCBI Taxonomy" id="139438"/>
    <lineage>
        <taxon>Bacteria</taxon>
        <taxon>Pseudomonadati</taxon>
        <taxon>Deferribacterota</taxon>
        <taxon>Deferribacteres</taxon>
        <taxon>Deferribacterales</taxon>
        <taxon>Geovibrionaceae</taxon>
        <taxon>Geovibrio</taxon>
    </lineage>
</organism>
<dbReference type="InterPro" id="IPR043129">
    <property type="entry name" value="ATPase_NBD"/>
</dbReference>